<proteinExistence type="predicted"/>
<accession>A0A1L9VY36</accession>
<sequence>MSSVNCIGIVYGSVRCAPHGPEYMQCTPFSLHTNDIKPSTRVHCNPKRPPKDFLHGPPVVSPIFSNPEASGSWTLASGQITTDNLGTPLSYLPETPPTPTRHHSITSLQVHNISFRDWSYFVRSRRFQPVYFVAIARGFIRCVSLTCLAMSGTAAVDDSSGLSCEHTLAWK</sequence>
<dbReference type="EMBL" id="KV878889">
    <property type="protein sequence ID" value="OJJ88838.1"/>
    <property type="molecule type" value="Genomic_DNA"/>
</dbReference>
<gene>
    <name evidence="1" type="ORF">ASPGLDRAFT_748952</name>
</gene>
<reference evidence="2" key="1">
    <citation type="journal article" date="2017" name="Genome Biol.">
        <title>Comparative genomics reveals high biological diversity and specific adaptations in the industrially and medically important fungal genus Aspergillus.</title>
        <authorList>
            <person name="de Vries R.P."/>
            <person name="Riley R."/>
            <person name="Wiebenga A."/>
            <person name="Aguilar-Osorio G."/>
            <person name="Amillis S."/>
            <person name="Uchima C.A."/>
            <person name="Anderluh G."/>
            <person name="Asadollahi M."/>
            <person name="Askin M."/>
            <person name="Barry K."/>
            <person name="Battaglia E."/>
            <person name="Bayram O."/>
            <person name="Benocci T."/>
            <person name="Braus-Stromeyer S.A."/>
            <person name="Caldana C."/>
            <person name="Canovas D."/>
            <person name="Cerqueira G.C."/>
            <person name="Chen F."/>
            <person name="Chen W."/>
            <person name="Choi C."/>
            <person name="Clum A."/>
            <person name="Dos Santos R.A."/>
            <person name="Damasio A.R."/>
            <person name="Diallinas G."/>
            <person name="Emri T."/>
            <person name="Fekete E."/>
            <person name="Flipphi M."/>
            <person name="Freyberg S."/>
            <person name="Gallo A."/>
            <person name="Gournas C."/>
            <person name="Habgood R."/>
            <person name="Hainaut M."/>
            <person name="Harispe M.L."/>
            <person name="Henrissat B."/>
            <person name="Hilden K.S."/>
            <person name="Hope R."/>
            <person name="Hossain A."/>
            <person name="Karabika E."/>
            <person name="Karaffa L."/>
            <person name="Karanyi Z."/>
            <person name="Krasevec N."/>
            <person name="Kuo A."/>
            <person name="Kusch H."/>
            <person name="LaButti K."/>
            <person name="Lagendijk E.L."/>
            <person name="Lapidus A."/>
            <person name="Levasseur A."/>
            <person name="Lindquist E."/>
            <person name="Lipzen A."/>
            <person name="Logrieco A.F."/>
            <person name="MacCabe A."/>
            <person name="Maekelae M.R."/>
            <person name="Malavazi I."/>
            <person name="Melin P."/>
            <person name="Meyer V."/>
            <person name="Mielnichuk N."/>
            <person name="Miskei M."/>
            <person name="Molnar A.P."/>
            <person name="Mule G."/>
            <person name="Ngan C.Y."/>
            <person name="Orejas M."/>
            <person name="Orosz E."/>
            <person name="Ouedraogo J.P."/>
            <person name="Overkamp K.M."/>
            <person name="Park H.-S."/>
            <person name="Perrone G."/>
            <person name="Piumi F."/>
            <person name="Punt P.J."/>
            <person name="Ram A.F."/>
            <person name="Ramon A."/>
            <person name="Rauscher S."/>
            <person name="Record E."/>
            <person name="Riano-Pachon D.M."/>
            <person name="Robert V."/>
            <person name="Roehrig J."/>
            <person name="Ruller R."/>
            <person name="Salamov A."/>
            <person name="Salih N.S."/>
            <person name="Samson R.A."/>
            <person name="Sandor E."/>
            <person name="Sanguinetti M."/>
            <person name="Schuetze T."/>
            <person name="Sepcic K."/>
            <person name="Shelest E."/>
            <person name="Sherlock G."/>
            <person name="Sophianopoulou V."/>
            <person name="Squina F.M."/>
            <person name="Sun H."/>
            <person name="Susca A."/>
            <person name="Todd R.B."/>
            <person name="Tsang A."/>
            <person name="Unkles S.E."/>
            <person name="van de Wiele N."/>
            <person name="van Rossen-Uffink D."/>
            <person name="Oliveira J.V."/>
            <person name="Vesth T.C."/>
            <person name="Visser J."/>
            <person name="Yu J.-H."/>
            <person name="Zhou M."/>
            <person name="Andersen M.R."/>
            <person name="Archer D.B."/>
            <person name="Baker S.E."/>
            <person name="Benoit I."/>
            <person name="Brakhage A.A."/>
            <person name="Braus G.H."/>
            <person name="Fischer R."/>
            <person name="Frisvad J.C."/>
            <person name="Goldman G.H."/>
            <person name="Houbraken J."/>
            <person name="Oakley B."/>
            <person name="Pocsi I."/>
            <person name="Scazzocchio C."/>
            <person name="Seiboth B."/>
            <person name="vanKuyk P.A."/>
            <person name="Wortman J."/>
            <person name="Dyer P.S."/>
            <person name="Grigoriev I.V."/>
        </authorList>
    </citation>
    <scope>NUCLEOTIDE SEQUENCE [LARGE SCALE GENOMIC DNA]</scope>
    <source>
        <strain evidence="2">CBS 516.65</strain>
    </source>
</reference>
<protein>
    <submittedName>
        <fullName evidence="1">Uncharacterized protein</fullName>
    </submittedName>
</protein>
<dbReference type="AlphaFoldDB" id="A0A1L9VY36"/>
<evidence type="ECO:0000313" key="2">
    <source>
        <dbReference type="Proteomes" id="UP000184300"/>
    </source>
</evidence>
<evidence type="ECO:0000313" key="1">
    <source>
        <dbReference type="EMBL" id="OJJ88838.1"/>
    </source>
</evidence>
<organism evidence="1 2">
    <name type="scientific">Aspergillus glaucus CBS 516.65</name>
    <dbReference type="NCBI Taxonomy" id="1160497"/>
    <lineage>
        <taxon>Eukaryota</taxon>
        <taxon>Fungi</taxon>
        <taxon>Dikarya</taxon>
        <taxon>Ascomycota</taxon>
        <taxon>Pezizomycotina</taxon>
        <taxon>Eurotiomycetes</taxon>
        <taxon>Eurotiomycetidae</taxon>
        <taxon>Eurotiales</taxon>
        <taxon>Aspergillaceae</taxon>
        <taxon>Aspergillus</taxon>
        <taxon>Aspergillus subgen. Aspergillus</taxon>
    </lineage>
</organism>
<dbReference type="VEuPathDB" id="FungiDB:ASPGLDRAFT_748952"/>
<dbReference type="RefSeq" id="XP_022405514.1">
    <property type="nucleotide sequence ID" value="XM_022549760.1"/>
</dbReference>
<keyword evidence="2" id="KW-1185">Reference proteome</keyword>
<name>A0A1L9VY36_ASPGL</name>
<dbReference type="GeneID" id="34466020"/>
<dbReference type="Proteomes" id="UP000184300">
    <property type="component" value="Unassembled WGS sequence"/>
</dbReference>